<evidence type="ECO:0000313" key="3">
    <source>
        <dbReference type="Proteomes" id="UP000295135"/>
    </source>
</evidence>
<gene>
    <name evidence="2" type="ORF">EDC61_101168</name>
</gene>
<feature type="transmembrane region" description="Helical" evidence="1">
    <location>
        <begin position="109"/>
        <end position="137"/>
    </location>
</feature>
<keyword evidence="1" id="KW-0472">Membrane</keyword>
<feature type="transmembrane region" description="Helical" evidence="1">
    <location>
        <begin position="64"/>
        <end position="97"/>
    </location>
</feature>
<name>A0A4R3K128_9PROT</name>
<organism evidence="2 3">
    <name type="scientific">Sulfuritortus calidifontis</name>
    <dbReference type="NCBI Taxonomy" id="1914471"/>
    <lineage>
        <taxon>Bacteria</taxon>
        <taxon>Pseudomonadati</taxon>
        <taxon>Pseudomonadota</taxon>
        <taxon>Betaproteobacteria</taxon>
        <taxon>Nitrosomonadales</taxon>
        <taxon>Thiobacillaceae</taxon>
        <taxon>Sulfuritortus</taxon>
    </lineage>
</organism>
<feature type="transmembrane region" description="Helical" evidence="1">
    <location>
        <begin position="157"/>
        <end position="179"/>
    </location>
</feature>
<protein>
    <recommendedName>
        <fullName evidence="4">Cobalamin ABC transporter</fullName>
    </recommendedName>
</protein>
<dbReference type="OrthoDB" id="9787530at2"/>
<evidence type="ECO:0008006" key="4">
    <source>
        <dbReference type="Google" id="ProtNLM"/>
    </source>
</evidence>
<keyword evidence="1" id="KW-0812">Transmembrane</keyword>
<accession>A0A4R3K128</accession>
<proteinExistence type="predicted"/>
<comment type="caution">
    <text evidence="2">The sequence shown here is derived from an EMBL/GenBank/DDBJ whole genome shotgun (WGS) entry which is preliminary data.</text>
</comment>
<dbReference type="EMBL" id="SLZY01000001">
    <property type="protein sequence ID" value="TCS73946.1"/>
    <property type="molecule type" value="Genomic_DNA"/>
</dbReference>
<evidence type="ECO:0000256" key="1">
    <source>
        <dbReference type="SAM" id="Phobius"/>
    </source>
</evidence>
<dbReference type="RefSeq" id="WP_126459507.1">
    <property type="nucleotide sequence ID" value="NZ_AP018721.1"/>
</dbReference>
<evidence type="ECO:0000313" key="2">
    <source>
        <dbReference type="EMBL" id="TCS73946.1"/>
    </source>
</evidence>
<dbReference type="AlphaFoldDB" id="A0A4R3K128"/>
<keyword evidence="3" id="KW-1185">Reference proteome</keyword>
<dbReference type="Proteomes" id="UP000295135">
    <property type="component" value="Unassembled WGS sequence"/>
</dbReference>
<sequence>MQAISSRNQLFIGLGLAALMALTRSHHFAGLHHLPEASWAVFFLAGVYLSRGWVFPVLCLEAAVVDYLAIVYGGTSGFCVSPAYAMLVPAYGALWLAGRWYARHHREAVATLMPLAGSMLVGAVLAELFSSGGFYLFSGYFAAPSLAEFAARVARYFPAYLGALALYVGIAALAHGLLIGRGRTMSGHTAQ</sequence>
<reference evidence="2 3" key="1">
    <citation type="submission" date="2019-03" db="EMBL/GenBank/DDBJ databases">
        <title>Genomic Encyclopedia of Type Strains, Phase IV (KMG-IV): sequencing the most valuable type-strain genomes for metagenomic binning, comparative biology and taxonomic classification.</title>
        <authorList>
            <person name="Goeker M."/>
        </authorList>
    </citation>
    <scope>NUCLEOTIDE SEQUENCE [LARGE SCALE GENOMIC DNA]</scope>
    <source>
        <strain evidence="2 3">DSM 103923</strain>
    </source>
</reference>
<keyword evidence="1" id="KW-1133">Transmembrane helix</keyword>